<keyword evidence="4 5" id="KW-0472">Membrane</keyword>
<name>A0A942YFK5_9BACI</name>
<feature type="transmembrane region" description="Helical" evidence="5">
    <location>
        <begin position="67"/>
        <end position="90"/>
    </location>
</feature>
<feature type="transmembrane region" description="Helical" evidence="5">
    <location>
        <begin position="161"/>
        <end position="180"/>
    </location>
</feature>
<feature type="transmembrane region" description="Helical" evidence="5">
    <location>
        <begin position="268"/>
        <end position="286"/>
    </location>
</feature>
<evidence type="ECO:0000313" key="6">
    <source>
        <dbReference type="EMBL" id="MBS4195138.1"/>
    </source>
</evidence>
<reference evidence="6 7" key="1">
    <citation type="submission" date="2021-05" db="EMBL/GenBank/DDBJ databases">
        <title>Novel Bacillus species.</title>
        <authorList>
            <person name="Liu G."/>
        </authorList>
    </citation>
    <scope>NUCLEOTIDE SEQUENCE [LARGE SCALE GENOMIC DNA]</scope>
    <source>
        <strain evidence="7">FJAT-49780</strain>
    </source>
</reference>
<keyword evidence="2 5" id="KW-0812">Transmembrane</keyword>
<dbReference type="EMBL" id="JAGYPG010000002">
    <property type="protein sequence ID" value="MBS4195138.1"/>
    <property type="molecule type" value="Genomic_DNA"/>
</dbReference>
<feature type="transmembrane region" description="Helical" evidence="5">
    <location>
        <begin position="96"/>
        <end position="119"/>
    </location>
</feature>
<dbReference type="InterPro" id="IPR004710">
    <property type="entry name" value="Bilac:Na_transpt"/>
</dbReference>
<evidence type="ECO:0000256" key="2">
    <source>
        <dbReference type="ARBA" id="ARBA00022692"/>
    </source>
</evidence>
<dbReference type="PANTHER" id="PTHR10361:SF28">
    <property type="entry name" value="P3 PROTEIN-RELATED"/>
    <property type="match status" value="1"/>
</dbReference>
<dbReference type="GO" id="GO:0016020">
    <property type="term" value="C:membrane"/>
    <property type="evidence" value="ECO:0007669"/>
    <property type="project" value="UniProtKB-SubCell"/>
</dbReference>
<dbReference type="Proteomes" id="UP000681414">
    <property type="component" value="Unassembled WGS sequence"/>
</dbReference>
<dbReference type="RefSeq" id="WP_213124379.1">
    <property type="nucleotide sequence ID" value="NZ_JAGYPG010000002.1"/>
</dbReference>
<evidence type="ECO:0000256" key="5">
    <source>
        <dbReference type="SAM" id="Phobius"/>
    </source>
</evidence>
<evidence type="ECO:0000313" key="7">
    <source>
        <dbReference type="Proteomes" id="UP000681414"/>
    </source>
</evidence>
<feature type="transmembrane region" description="Helical" evidence="5">
    <location>
        <begin position="201"/>
        <end position="219"/>
    </location>
</feature>
<accession>A0A942YFK5</accession>
<proteinExistence type="predicted"/>
<sequence length="333" mass="36059">MLQSTNGFLQRWMPYLTPVCVVLGVTVFSSLSSVSFIVKWVFAFISFASCIGLDVKELRATLTKPLPVIVGMLIIQGILPIIAFGVGQALFNEDPFIIIGFVLAFTIPTGVVTLMWVSIYGGNRAVTLAIILVNTLLSPLLVPFTLNILVGAQVEMDTAGLMMGLLIMVVIPSLLGLLANQLLKSQHTSILSSTLAPFSKMAILLVILINSAVVAPFFKQMDGKTIILAIIVFLMACFAYVIGFVIAKICKWDDQVAISLMYNSGMRNTGVGASLAVTYFPAAVAFPTVTAVLFQQFLASMAGKIISSYVAKRQQKTVLLKGNKVMMRKQKTF</sequence>
<evidence type="ECO:0000256" key="3">
    <source>
        <dbReference type="ARBA" id="ARBA00022989"/>
    </source>
</evidence>
<feature type="transmembrane region" description="Helical" evidence="5">
    <location>
        <begin position="126"/>
        <end position="149"/>
    </location>
</feature>
<feature type="transmembrane region" description="Helical" evidence="5">
    <location>
        <begin position="225"/>
        <end position="247"/>
    </location>
</feature>
<protein>
    <submittedName>
        <fullName evidence="6">Bile acid:sodium symporter family protein</fullName>
    </submittedName>
</protein>
<keyword evidence="3 5" id="KW-1133">Transmembrane helix</keyword>
<evidence type="ECO:0000256" key="4">
    <source>
        <dbReference type="ARBA" id="ARBA00023136"/>
    </source>
</evidence>
<gene>
    <name evidence="6" type="ORF">KHA97_08720</name>
</gene>
<dbReference type="InterPro" id="IPR002657">
    <property type="entry name" value="BilAc:Na_symport/Acr3"/>
</dbReference>
<dbReference type="Pfam" id="PF01758">
    <property type="entry name" value="SBF"/>
    <property type="match status" value="1"/>
</dbReference>
<dbReference type="Gene3D" id="1.20.1530.20">
    <property type="match status" value="1"/>
</dbReference>
<organism evidence="6 7">
    <name type="scientific">Lederbergia citri</name>
    <dbReference type="NCBI Taxonomy" id="2833580"/>
    <lineage>
        <taxon>Bacteria</taxon>
        <taxon>Bacillati</taxon>
        <taxon>Bacillota</taxon>
        <taxon>Bacilli</taxon>
        <taxon>Bacillales</taxon>
        <taxon>Bacillaceae</taxon>
        <taxon>Lederbergia</taxon>
    </lineage>
</organism>
<dbReference type="PANTHER" id="PTHR10361">
    <property type="entry name" value="SODIUM-BILE ACID COTRANSPORTER"/>
    <property type="match status" value="1"/>
</dbReference>
<dbReference type="InterPro" id="IPR038770">
    <property type="entry name" value="Na+/solute_symporter_sf"/>
</dbReference>
<keyword evidence="7" id="KW-1185">Reference proteome</keyword>
<dbReference type="AlphaFoldDB" id="A0A942YFK5"/>
<comment type="caution">
    <text evidence="6">The sequence shown here is derived from an EMBL/GenBank/DDBJ whole genome shotgun (WGS) entry which is preliminary data.</text>
</comment>
<feature type="transmembrane region" description="Helical" evidence="5">
    <location>
        <begin position="12"/>
        <end position="31"/>
    </location>
</feature>
<evidence type="ECO:0000256" key="1">
    <source>
        <dbReference type="ARBA" id="ARBA00004141"/>
    </source>
</evidence>
<comment type="subcellular location">
    <subcellularLocation>
        <location evidence="1">Membrane</location>
        <topology evidence="1">Multi-pass membrane protein</topology>
    </subcellularLocation>
</comment>